<dbReference type="OMA" id="PGERDEY"/>
<dbReference type="EMBL" id="CM004393">
    <property type="protein sequence ID" value="OAY45394.1"/>
    <property type="molecule type" value="Genomic_DNA"/>
</dbReference>
<feature type="signal peptide" evidence="6">
    <location>
        <begin position="1"/>
        <end position="25"/>
    </location>
</feature>
<feature type="chain" id="PRO_5025084957" description="S-protein homolog" evidence="6">
    <location>
        <begin position="26"/>
        <end position="144"/>
    </location>
</feature>
<dbReference type="InterPro" id="IPR010264">
    <property type="entry name" value="Self-incomp_S1"/>
</dbReference>
<gene>
    <name evidence="7" type="ORF">MANES_07G056900v8</name>
</gene>
<evidence type="ECO:0000256" key="3">
    <source>
        <dbReference type="ARBA" id="ARBA00022471"/>
    </source>
</evidence>
<keyword evidence="5 6" id="KW-0732">Signal</keyword>
<proteinExistence type="inferred from homology"/>
<dbReference type="PANTHER" id="PTHR31232">
    <property type="match status" value="1"/>
</dbReference>
<reference evidence="8" key="1">
    <citation type="journal article" date="2016" name="Nat. Biotechnol.">
        <title>Sequencing wild and cultivated cassava and related species reveals extensive interspecific hybridization and genetic diversity.</title>
        <authorList>
            <person name="Bredeson J.V."/>
            <person name="Lyons J.B."/>
            <person name="Prochnik S.E."/>
            <person name="Wu G.A."/>
            <person name="Ha C.M."/>
            <person name="Edsinger-Gonzales E."/>
            <person name="Grimwood J."/>
            <person name="Schmutz J."/>
            <person name="Rabbi I.Y."/>
            <person name="Egesi C."/>
            <person name="Nauluvula P."/>
            <person name="Lebot V."/>
            <person name="Ndunguru J."/>
            <person name="Mkamilo G."/>
            <person name="Bart R.S."/>
            <person name="Setter T.L."/>
            <person name="Gleadow R.M."/>
            <person name="Kulakow P."/>
            <person name="Ferguson M.E."/>
            <person name="Rounsley S."/>
            <person name="Rokhsar D.S."/>
        </authorList>
    </citation>
    <scope>NUCLEOTIDE SEQUENCE [LARGE SCALE GENOMIC DNA]</scope>
    <source>
        <strain evidence="8">cv. AM560-2</strain>
    </source>
</reference>
<dbReference type="OrthoDB" id="1727555at2759"/>
<comment type="similarity">
    <text evidence="2 6">Belongs to the plant self-incompatibility (S1) protein family.</text>
</comment>
<evidence type="ECO:0000256" key="1">
    <source>
        <dbReference type="ARBA" id="ARBA00004613"/>
    </source>
</evidence>
<evidence type="ECO:0000256" key="6">
    <source>
        <dbReference type="RuleBase" id="RU367044"/>
    </source>
</evidence>
<dbReference type="GO" id="GO:0005576">
    <property type="term" value="C:extracellular region"/>
    <property type="evidence" value="ECO:0007669"/>
    <property type="project" value="UniProtKB-SubCell"/>
</dbReference>
<accession>A0A2C9VIX5</accession>
<keyword evidence="4 6" id="KW-0964">Secreted</keyword>
<evidence type="ECO:0000313" key="7">
    <source>
        <dbReference type="EMBL" id="OAY45394.1"/>
    </source>
</evidence>
<evidence type="ECO:0000256" key="5">
    <source>
        <dbReference type="ARBA" id="ARBA00022729"/>
    </source>
</evidence>
<name>A0A2C9VIX5_MANES</name>
<dbReference type="Gramene" id="Manes.07G056900.1.v8.1">
    <property type="protein sequence ID" value="Manes.07G056900.1.v8.1.CDS.1"/>
    <property type="gene ID" value="Manes.07G056900.v8.1"/>
</dbReference>
<evidence type="ECO:0000256" key="4">
    <source>
        <dbReference type="ARBA" id="ARBA00022525"/>
    </source>
</evidence>
<sequence>MSSHRITIFLICVLLLAFQYPSGRAIRFSNHWRVGVENGLSHKKTLLVHCKSGDDDLGAHYLSVGSEFSWEFKMNYFANTLFWCYFAPDRYHHASTNVFWYSDHLFQRCFENNCSWVARDDGVYLRNIPLRSEEFMKGWDRGLK</sequence>
<keyword evidence="3 6" id="KW-0713">Self-incompatibility</keyword>
<protein>
    <recommendedName>
        <fullName evidence="6">S-protein homolog</fullName>
    </recommendedName>
</protein>
<dbReference type="AlphaFoldDB" id="A0A2C9VIX5"/>
<dbReference type="Proteomes" id="UP000091857">
    <property type="component" value="Chromosome 7"/>
</dbReference>
<dbReference type="PANTHER" id="PTHR31232:SF156">
    <property type="entry name" value="PLANT SELF-INCOMPATIBILITY PROTEIN S1 FAMILY-RELATED"/>
    <property type="match status" value="1"/>
</dbReference>
<dbReference type="GO" id="GO:0060320">
    <property type="term" value="P:rejection of self pollen"/>
    <property type="evidence" value="ECO:0007669"/>
    <property type="project" value="UniProtKB-KW"/>
</dbReference>
<evidence type="ECO:0000256" key="2">
    <source>
        <dbReference type="ARBA" id="ARBA00005581"/>
    </source>
</evidence>
<comment type="caution">
    <text evidence="7">The sequence shown here is derived from an EMBL/GenBank/DDBJ whole genome shotgun (WGS) entry which is preliminary data.</text>
</comment>
<evidence type="ECO:0000313" key="8">
    <source>
        <dbReference type="Proteomes" id="UP000091857"/>
    </source>
</evidence>
<comment type="subcellular location">
    <subcellularLocation>
        <location evidence="1 6">Secreted</location>
    </subcellularLocation>
</comment>
<organism evidence="7 8">
    <name type="scientific">Manihot esculenta</name>
    <name type="common">Cassava</name>
    <name type="synonym">Jatropha manihot</name>
    <dbReference type="NCBI Taxonomy" id="3983"/>
    <lineage>
        <taxon>Eukaryota</taxon>
        <taxon>Viridiplantae</taxon>
        <taxon>Streptophyta</taxon>
        <taxon>Embryophyta</taxon>
        <taxon>Tracheophyta</taxon>
        <taxon>Spermatophyta</taxon>
        <taxon>Magnoliopsida</taxon>
        <taxon>eudicotyledons</taxon>
        <taxon>Gunneridae</taxon>
        <taxon>Pentapetalae</taxon>
        <taxon>rosids</taxon>
        <taxon>fabids</taxon>
        <taxon>Malpighiales</taxon>
        <taxon>Euphorbiaceae</taxon>
        <taxon>Crotonoideae</taxon>
        <taxon>Manihoteae</taxon>
        <taxon>Manihot</taxon>
    </lineage>
</organism>
<keyword evidence="8" id="KW-1185">Reference proteome</keyword>
<dbReference type="Pfam" id="PF05938">
    <property type="entry name" value="Self-incomp_S1"/>
    <property type="match status" value="1"/>
</dbReference>